<evidence type="ECO:0000313" key="2">
    <source>
        <dbReference type="Proteomes" id="UP001474421"/>
    </source>
</evidence>
<keyword evidence="2" id="KW-1185">Reference proteome</keyword>
<sequence length="56" mass="6181">MQSVGIISNLLNCVRSSETAVLSITNGTHFMSDYEFIQCSTENSNKVQHCINRGVC</sequence>
<accession>A0AAW1BCG4</accession>
<gene>
    <name evidence="1" type="ORF">NXF25_012642</name>
</gene>
<evidence type="ECO:0000313" key="1">
    <source>
        <dbReference type="EMBL" id="KAK9399623.1"/>
    </source>
</evidence>
<name>A0AAW1BCG4_CROAD</name>
<organism evidence="1 2">
    <name type="scientific">Crotalus adamanteus</name>
    <name type="common">Eastern diamondback rattlesnake</name>
    <dbReference type="NCBI Taxonomy" id="8729"/>
    <lineage>
        <taxon>Eukaryota</taxon>
        <taxon>Metazoa</taxon>
        <taxon>Chordata</taxon>
        <taxon>Craniata</taxon>
        <taxon>Vertebrata</taxon>
        <taxon>Euteleostomi</taxon>
        <taxon>Lepidosauria</taxon>
        <taxon>Squamata</taxon>
        <taxon>Bifurcata</taxon>
        <taxon>Unidentata</taxon>
        <taxon>Episquamata</taxon>
        <taxon>Toxicofera</taxon>
        <taxon>Serpentes</taxon>
        <taxon>Colubroidea</taxon>
        <taxon>Viperidae</taxon>
        <taxon>Crotalinae</taxon>
        <taxon>Crotalus</taxon>
    </lineage>
</organism>
<dbReference type="EMBL" id="JAOTOJ010000006">
    <property type="protein sequence ID" value="KAK9399623.1"/>
    <property type="molecule type" value="Genomic_DNA"/>
</dbReference>
<comment type="caution">
    <text evidence="1">The sequence shown here is derived from an EMBL/GenBank/DDBJ whole genome shotgun (WGS) entry which is preliminary data.</text>
</comment>
<dbReference type="Proteomes" id="UP001474421">
    <property type="component" value="Unassembled WGS sequence"/>
</dbReference>
<reference evidence="1 2" key="1">
    <citation type="journal article" date="2024" name="Proc. Natl. Acad. Sci. U.S.A.">
        <title>The genetic regulatory architecture and epigenomic basis for age-related changes in rattlesnake venom.</title>
        <authorList>
            <person name="Hogan M.P."/>
            <person name="Holding M.L."/>
            <person name="Nystrom G.S."/>
            <person name="Colston T.J."/>
            <person name="Bartlett D.A."/>
            <person name="Mason A.J."/>
            <person name="Ellsworth S.A."/>
            <person name="Rautsaw R.M."/>
            <person name="Lawrence K.C."/>
            <person name="Strickland J.L."/>
            <person name="He B."/>
            <person name="Fraser P."/>
            <person name="Margres M.J."/>
            <person name="Gilbert D.M."/>
            <person name="Gibbs H.L."/>
            <person name="Parkinson C.L."/>
            <person name="Rokyta D.R."/>
        </authorList>
    </citation>
    <scope>NUCLEOTIDE SEQUENCE [LARGE SCALE GENOMIC DNA]</scope>
    <source>
        <strain evidence="1">DRR0105</strain>
    </source>
</reference>
<protein>
    <submittedName>
        <fullName evidence="1">Prolactin 2</fullName>
    </submittedName>
</protein>
<dbReference type="AlphaFoldDB" id="A0AAW1BCG4"/>
<proteinExistence type="predicted"/>